<keyword evidence="6" id="KW-1185">Reference proteome</keyword>
<keyword evidence="1" id="KW-0805">Transcription regulation</keyword>
<dbReference type="PROSITE" id="PS01124">
    <property type="entry name" value="HTH_ARAC_FAMILY_2"/>
    <property type="match status" value="1"/>
</dbReference>
<proteinExistence type="predicted"/>
<evidence type="ECO:0000256" key="2">
    <source>
        <dbReference type="ARBA" id="ARBA00023125"/>
    </source>
</evidence>
<dbReference type="PANTHER" id="PTHR43280">
    <property type="entry name" value="ARAC-FAMILY TRANSCRIPTIONAL REGULATOR"/>
    <property type="match status" value="1"/>
</dbReference>
<dbReference type="Proteomes" id="UP001519332">
    <property type="component" value="Unassembled WGS sequence"/>
</dbReference>
<dbReference type="EMBL" id="JAGINW010000001">
    <property type="protein sequence ID" value="MBP2329130.1"/>
    <property type="molecule type" value="Genomic_DNA"/>
</dbReference>
<protein>
    <submittedName>
        <fullName evidence="5">AraC-like DNA-binding protein</fullName>
    </submittedName>
</protein>
<dbReference type="InterPro" id="IPR018060">
    <property type="entry name" value="HTH_AraC"/>
</dbReference>
<dbReference type="PANTHER" id="PTHR43280:SF31">
    <property type="entry name" value="TRANSCRIPTIONAL REGULATORY PROTEIN"/>
    <property type="match status" value="1"/>
</dbReference>
<dbReference type="InterPro" id="IPR018062">
    <property type="entry name" value="HTH_AraC-typ_CS"/>
</dbReference>
<sequence>MESVTEILIAGGVGMVEASCAPDGIGLGELVRIAQRRGHGEQFVVVEWSTGWWRAPNGTSALHIAVPRKKLAITDYVLSRVIGPHDAGGVTVFDALVRPMMAGLVGKLGELSKSSVAELGTVWPAVVTMLLRALEDRHSVAPDDTIARRNAVMRYIEIHLSDPALSPDTIAAALHMSRRTLYKVLTPETADGTGVAAVIRRERLVRARRILVDPAYGDRTIGQIGADVGIPSAARFSRLFRAEFGVAPRDLRTRERFAQRAIDDLCTSPARFDVSCPSSPTTA</sequence>
<dbReference type="SMART" id="SM00342">
    <property type="entry name" value="HTH_ARAC"/>
    <property type="match status" value="1"/>
</dbReference>
<dbReference type="Pfam" id="PF12833">
    <property type="entry name" value="HTH_18"/>
    <property type="match status" value="1"/>
</dbReference>
<dbReference type="SUPFAM" id="SSF46689">
    <property type="entry name" value="Homeodomain-like"/>
    <property type="match status" value="1"/>
</dbReference>
<keyword evidence="2" id="KW-0238">DNA-binding</keyword>
<evidence type="ECO:0000259" key="4">
    <source>
        <dbReference type="PROSITE" id="PS01124"/>
    </source>
</evidence>
<dbReference type="Gene3D" id="1.10.10.60">
    <property type="entry name" value="Homeodomain-like"/>
    <property type="match status" value="1"/>
</dbReference>
<gene>
    <name evidence="5" type="ORF">JOF56_009515</name>
</gene>
<evidence type="ECO:0000256" key="3">
    <source>
        <dbReference type="ARBA" id="ARBA00023163"/>
    </source>
</evidence>
<feature type="domain" description="HTH araC/xylS-type" evidence="4">
    <location>
        <begin position="150"/>
        <end position="254"/>
    </location>
</feature>
<evidence type="ECO:0000313" key="6">
    <source>
        <dbReference type="Proteomes" id="UP001519332"/>
    </source>
</evidence>
<organism evidence="5 6">
    <name type="scientific">Kibdelosporangium banguiense</name>
    <dbReference type="NCBI Taxonomy" id="1365924"/>
    <lineage>
        <taxon>Bacteria</taxon>
        <taxon>Bacillati</taxon>
        <taxon>Actinomycetota</taxon>
        <taxon>Actinomycetes</taxon>
        <taxon>Pseudonocardiales</taxon>
        <taxon>Pseudonocardiaceae</taxon>
        <taxon>Kibdelosporangium</taxon>
    </lineage>
</organism>
<accession>A0ABS4TXK7</accession>
<evidence type="ECO:0000313" key="5">
    <source>
        <dbReference type="EMBL" id="MBP2329130.1"/>
    </source>
</evidence>
<dbReference type="RefSeq" id="WP_209645986.1">
    <property type="nucleotide sequence ID" value="NZ_JAGINW010000001.1"/>
</dbReference>
<keyword evidence="3" id="KW-0804">Transcription</keyword>
<name>A0ABS4TXK7_9PSEU</name>
<comment type="caution">
    <text evidence="5">The sequence shown here is derived from an EMBL/GenBank/DDBJ whole genome shotgun (WGS) entry which is preliminary data.</text>
</comment>
<dbReference type="PROSITE" id="PS00041">
    <property type="entry name" value="HTH_ARAC_FAMILY_1"/>
    <property type="match status" value="1"/>
</dbReference>
<evidence type="ECO:0000256" key="1">
    <source>
        <dbReference type="ARBA" id="ARBA00023015"/>
    </source>
</evidence>
<dbReference type="InterPro" id="IPR009057">
    <property type="entry name" value="Homeodomain-like_sf"/>
</dbReference>
<reference evidence="5 6" key="1">
    <citation type="submission" date="2021-03" db="EMBL/GenBank/DDBJ databases">
        <title>Sequencing the genomes of 1000 actinobacteria strains.</title>
        <authorList>
            <person name="Klenk H.-P."/>
        </authorList>
    </citation>
    <scope>NUCLEOTIDE SEQUENCE [LARGE SCALE GENOMIC DNA]</scope>
    <source>
        <strain evidence="5 6">DSM 46670</strain>
    </source>
</reference>